<evidence type="ECO:0000256" key="1">
    <source>
        <dbReference type="SAM" id="MobiDB-lite"/>
    </source>
</evidence>
<gene>
    <name evidence="2" type="ORF">EV650_2670</name>
</gene>
<evidence type="ECO:0000313" key="3">
    <source>
        <dbReference type="Proteomes" id="UP000295447"/>
    </source>
</evidence>
<comment type="caution">
    <text evidence="2">The sequence shown here is derived from an EMBL/GenBank/DDBJ whole genome shotgun (WGS) entry which is preliminary data.</text>
</comment>
<dbReference type="AlphaFoldDB" id="A0A4R8A2G5"/>
<proteinExistence type="predicted"/>
<name>A0A4R8A2G5_9ACTN</name>
<feature type="region of interest" description="Disordered" evidence="1">
    <location>
        <begin position="168"/>
        <end position="247"/>
    </location>
</feature>
<keyword evidence="3" id="KW-1185">Reference proteome</keyword>
<dbReference type="EMBL" id="SODF01000001">
    <property type="protein sequence ID" value="TDW23811.1"/>
    <property type="molecule type" value="Genomic_DNA"/>
</dbReference>
<feature type="region of interest" description="Disordered" evidence="1">
    <location>
        <begin position="125"/>
        <end position="155"/>
    </location>
</feature>
<dbReference type="Proteomes" id="UP000295447">
    <property type="component" value="Unassembled WGS sequence"/>
</dbReference>
<organism evidence="2 3">
    <name type="scientific">Kribbella kalugense</name>
    <dbReference type="NCBI Taxonomy" id="2512221"/>
    <lineage>
        <taxon>Bacteria</taxon>
        <taxon>Bacillati</taxon>
        <taxon>Actinomycetota</taxon>
        <taxon>Actinomycetes</taxon>
        <taxon>Propionibacteriales</taxon>
        <taxon>Kribbellaceae</taxon>
        <taxon>Kribbella</taxon>
    </lineage>
</organism>
<reference evidence="2 3" key="1">
    <citation type="submission" date="2019-03" db="EMBL/GenBank/DDBJ databases">
        <title>Genomic Encyclopedia of Type Strains, Phase III (KMG-III): the genomes of soil and plant-associated and newly described type strains.</title>
        <authorList>
            <person name="Whitman W."/>
        </authorList>
    </citation>
    <scope>NUCLEOTIDE SEQUENCE [LARGE SCALE GENOMIC DNA]</scope>
    <source>
        <strain evidence="2 3">VKM Ac-2570</strain>
    </source>
</reference>
<protein>
    <submittedName>
        <fullName evidence="2">Uncharacterized protein</fullName>
    </submittedName>
</protein>
<evidence type="ECO:0000313" key="2">
    <source>
        <dbReference type="EMBL" id="TDW23811.1"/>
    </source>
</evidence>
<accession>A0A4R8A2G5</accession>
<sequence>MTDDTRYVVVGVEKFQQEMHLLRRQAQGAGGAYLHLYRELLREIERLRTGVTDGHHALGYEAGKGDLRDCVTAYLRSDPGHKADYRLVFREIGPREPGQLPRRELLAMKPRRGRNNIYAHVCARLSRHPNDQQPGLNRFGNRRPDARGSQAARQAELDIKRAIAHAWAGQQPLRSTRPLGLDEARSPRGTPHDGPAAQVQHPGQREADTRSEPSSSDPARDRPAHRTGYPQPGGIRQGLTGWPTRDR</sequence>